<comment type="similarity">
    <text evidence="1">Belongs to the peptidase M20A family.</text>
</comment>
<dbReference type="SUPFAM" id="SSF50630">
    <property type="entry name" value="Acid proteases"/>
    <property type="match status" value="1"/>
</dbReference>
<dbReference type="EMBL" id="SPRC01000069">
    <property type="protein sequence ID" value="TIB74914.1"/>
    <property type="molecule type" value="Genomic_DNA"/>
</dbReference>
<dbReference type="InterPro" id="IPR001461">
    <property type="entry name" value="Aspartic_peptidase_A1"/>
</dbReference>
<dbReference type="InterPro" id="IPR036264">
    <property type="entry name" value="Bact_exopeptidase_dim_dom"/>
</dbReference>
<dbReference type="Proteomes" id="UP000310685">
    <property type="component" value="Unassembled WGS sequence"/>
</dbReference>
<dbReference type="CDD" id="cd05674">
    <property type="entry name" value="M20_yscS"/>
    <property type="match status" value="1"/>
</dbReference>
<organism evidence="13 16">
    <name type="scientific">Wallemia mellicola</name>
    <dbReference type="NCBI Taxonomy" id="1708541"/>
    <lineage>
        <taxon>Eukaryota</taxon>
        <taxon>Fungi</taxon>
        <taxon>Dikarya</taxon>
        <taxon>Basidiomycota</taxon>
        <taxon>Wallemiomycotina</taxon>
        <taxon>Wallemiomycetes</taxon>
        <taxon>Wallemiales</taxon>
        <taxon>Wallemiaceae</taxon>
        <taxon>Wallemia</taxon>
    </lineage>
</organism>
<feature type="active site" evidence="8">
    <location>
        <position position="290"/>
    </location>
</feature>
<evidence type="ECO:0000256" key="5">
    <source>
        <dbReference type="ARBA" id="ARBA00022750"/>
    </source>
</evidence>
<feature type="chain" id="PRO_5044609181" evidence="11">
    <location>
        <begin position="19"/>
        <end position="936"/>
    </location>
</feature>
<keyword evidence="5 9" id="KW-0064">Aspartyl protease</keyword>
<dbReference type="Gene3D" id="1.10.150.900">
    <property type="match status" value="1"/>
</dbReference>
<dbReference type="EMBL" id="SPRH01000006">
    <property type="protein sequence ID" value="TIC03511.1"/>
    <property type="molecule type" value="Genomic_DNA"/>
</dbReference>
<dbReference type="InterPro" id="IPR021109">
    <property type="entry name" value="Peptidase_aspartic_dom_sf"/>
</dbReference>
<feature type="region of interest" description="Disordered" evidence="10">
    <location>
        <begin position="402"/>
        <end position="429"/>
    </location>
</feature>
<evidence type="ECO:0000313" key="13">
    <source>
        <dbReference type="EMBL" id="TIB74914.1"/>
    </source>
</evidence>
<dbReference type="Gene3D" id="2.40.70.10">
    <property type="entry name" value="Acid Proteases"/>
    <property type="match status" value="2"/>
</dbReference>
<evidence type="ECO:0000256" key="8">
    <source>
        <dbReference type="PIRSR" id="PIRSR601461-1"/>
    </source>
</evidence>
<dbReference type="GO" id="GO:0004190">
    <property type="term" value="F:aspartic-type endopeptidase activity"/>
    <property type="evidence" value="ECO:0007669"/>
    <property type="project" value="UniProtKB-KW"/>
</dbReference>
<dbReference type="GO" id="GO:0046872">
    <property type="term" value="F:metal ion binding"/>
    <property type="evidence" value="ECO:0007669"/>
    <property type="project" value="UniProtKB-KW"/>
</dbReference>
<feature type="domain" description="Peptidase A1" evidence="12">
    <location>
        <begin position="79"/>
        <end position="389"/>
    </location>
</feature>
<feature type="active site" evidence="8">
    <location>
        <position position="97"/>
    </location>
</feature>
<evidence type="ECO:0000256" key="4">
    <source>
        <dbReference type="ARBA" id="ARBA00022723"/>
    </source>
</evidence>
<dbReference type="Pfam" id="PF07687">
    <property type="entry name" value="M20_dimer"/>
    <property type="match status" value="1"/>
</dbReference>
<sequence>MILLSIVTALLTAESALANTLSLPIYQSKRDDSEIDEWAHAQGIKQRAKYGHPLLLDRQSNLSERSIIALTNQNIDAAYYATIGVGQPQQAFQVILDTGSSALWLISQELAQAENGQFGSGYDTSASTSFKNKTDSFSVTYGSGKAYGYDASDDVQLGTYSLSSSPLAVVDQVTSTLIASPVSGIMGLAWSSLSQDVGTPFWQQLVQNNQISAENTMSFYLTRMRSNSQAQSLEPGGTFTLGEIDSSLYTGDISYHDIIGEDWWRVKMTGIKVNGETVFTPTMTIGAGVDSGTTLIGGPHDDIAKIWDAVEGAQEGSGSYAGYWFYPCDANPNIEIEIDGTTYAVNPEDLKFNRASSGSDTSLEWVLGDTFMKNYYTVFRHTPASVGFAQLSDQAVASQTKVGSIPSPTVGEADSFGGSDARPNYTDSELNDEFNSPVHCPSQSPSLPNAEIEFTTPEGSIERWSESVTYPTVSYDDFGEPGVDKRYETFPPFYEFLKKSFPLLHSTLSHETVNKYGNFYEWKGSDSNLKPLILMAHNDVVPVPSDSLDRWDYPPFSGVIDKDGWVHGRGVGDCKNLLLSIYEVVESLIKDGFEPRRTIILSFGFDEEISGPEGAKYLSEHILNKYGEDSALAILDEGGVLDLESYDKPFALPAVKEKGYFDVKISVATAGGHSSVPKSHTSIGYLSKLIGRIEDHPHKPHLAYENPFTTHLQCIVQHSPDSLDEGLLKDLRDVRKWQDAADRIAERDLKERYLIQTSQAVDLIQGGVKVNALPELATAVVNQRIDVAGSVNEMKKHITELLKPYVENELNLNWIGFDNKSAPNDESNGSVKVETFGSPLDPAPNTPTSGKIWDTLVGTLKNVFGDELIVSPHLMNGNTDTRHYWKLTNNIYRFEALDESLSRDIHTVNERVHKDAHIQSMTFLHQFIQQIDKVEA</sequence>
<keyword evidence="7" id="KW-0862">Zinc</keyword>
<dbReference type="InterPro" id="IPR011650">
    <property type="entry name" value="Peptidase_M20_dimer"/>
</dbReference>
<dbReference type="SUPFAM" id="SSF55031">
    <property type="entry name" value="Bacterial exopeptidase dimerisation domain"/>
    <property type="match status" value="1"/>
</dbReference>
<keyword evidence="13" id="KW-0121">Carboxypeptidase</keyword>
<evidence type="ECO:0000313" key="15">
    <source>
        <dbReference type="Proteomes" id="UP000307169"/>
    </source>
</evidence>
<dbReference type="GO" id="GO:0004180">
    <property type="term" value="F:carboxypeptidase activity"/>
    <property type="evidence" value="ECO:0007669"/>
    <property type="project" value="UniProtKB-KW"/>
</dbReference>
<feature type="signal peptide" evidence="11">
    <location>
        <begin position="1"/>
        <end position="18"/>
    </location>
</feature>
<evidence type="ECO:0000313" key="14">
    <source>
        <dbReference type="EMBL" id="TIC03511.1"/>
    </source>
</evidence>
<dbReference type="Gene3D" id="3.40.630.10">
    <property type="entry name" value="Zn peptidases"/>
    <property type="match status" value="1"/>
</dbReference>
<dbReference type="PROSITE" id="PS51767">
    <property type="entry name" value="PEPTIDASE_A1"/>
    <property type="match status" value="1"/>
</dbReference>
<dbReference type="AlphaFoldDB" id="A0A4T0LXQ1"/>
<evidence type="ECO:0000256" key="7">
    <source>
        <dbReference type="ARBA" id="ARBA00022833"/>
    </source>
</evidence>
<dbReference type="InterPro" id="IPR034164">
    <property type="entry name" value="Pepsin-like_dom"/>
</dbReference>
<keyword evidence="4" id="KW-0479">Metal-binding</keyword>
<dbReference type="Proteomes" id="UP000307169">
    <property type="component" value="Unassembled WGS sequence"/>
</dbReference>
<dbReference type="PROSITE" id="PS00141">
    <property type="entry name" value="ASP_PROTEASE"/>
    <property type="match status" value="1"/>
</dbReference>
<dbReference type="Pfam" id="PF01546">
    <property type="entry name" value="Peptidase_M20"/>
    <property type="match status" value="1"/>
</dbReference>
<dbReference type="SUPFAM" id="SSF53187">
    <property type="entry name" value="Zn-dependent exopeptidases"/>
    <property type="match status" value="1"/>
</dbReference>
<dbReference type="InterPro" id="IPR001969">
    <property type="entry name" value="Aspartic_peptidase_AS"/>
</dbReference>
<dbReference type="InterPro" id="IPR047177">
    <property type="entry name" value="Pept_M20A"/>
</dbReference>
<keyword evidence="11" id="KW-0732">Signal</keyword>
<dbReference type="FunFam" id="2.40.70.10:FF:000115">
    <property type="entry name" value="Lysosomal aspartic protease"/>
    <property type="match status" value="1"/>
</dbReference>
<evidence type="ECO:0000256" key="9">
    <source>
        <dbReference type="RuleBase" id="RU000454"/>
    </source>
</evidence>
<accession>A0A4T0LXQ1</accession>
<dbReference type="CDD" id="cd05471">
    <property type="entry name" value="pepsin_like"/>
    <property type="match status" value="1"/>
</dbReference>
<keyword evidence="3 9" id="KW-0645">Protease</keyword>
<dbReference type="Gene3D" id="3.30.70.360">
    <property type="match status" value="1"/>
</dbReference>
<protein>
    <submittedName>
        <fullName evidence="13">Carboxypeptidase S</fullName>
    </submittedName>
</protein>
<gene>
    <name evidence="14" type="ORF">E3Q17_00889</name>
    <name evidence="13" type="ORF">E3Q22_04109</name>
</gene>
<evidence type="ECO:0000256" key="11">
    <source>
        <dbReference type="SAM" id="SignalP"/>
    </source>
</evidence>
<evidence type="ECO:0000256" key="1">
    <source>
        <dbReference type="ARBA" id="ARBA00006247"/>
    </source>
</evidence>
<dbReference type="GO" id="GO:0051603">
    <property type="term" value="P:proteolysis involved in protein catabolic process"/>
    <property type="evidence" value="ECO:0007669"/>
    <property type="project" value="TreeGrafter"/>
</dbReference>
<dbReference type="InterPro" id="IPR033121">
    <property type="entry name" value="PEPTIDASE_A1"/>
</dbReference>
<evidence type="ECO:0000256" key="2">
    <source>
        <dbReference type="ARBA" id="ARBA00007447"/>
    </source>
</evidence>
<dbReference type="PANTHER" id="PTHR45962">
    <property type="entry name" value="N-FATTY-ACYL-AMINO ACID SYNTHASE/HYDROLASE PM20D1"/>
    <property type="match status" value="1"/>
</dbReference>
<evidence type="ECO:0000259" key="12">
    <source>
        <dbReference type="PROSITE" id="PS51767"/>
    </source>
</evidence>
<evidence type="ECO:0000256" key="3">
    <source>
        <dbReference type="ARBA" id="ARBA00022670"/>
    </source>
</evidence>
<keyword evidence="6 9" id="KW-0378">Hydrolase</keyword>
<dbReference type="InterPro" id="IPR002933">
    <property type="entry name" value="Peptidase_M20"/>
</dbReference>
<evidence type="ECO:0000256" key="6">
    <source>
        <dbReference type="ARBA" id="ARBA00022801"/>
    </source>
</evidence>
<dbReference type="PRINTS" id="PR00792">
    <property type="entry name" value="PEPSIN"/>
</dbReference>
<reference evidence="15 16" key="1">
    <citation type="submission" date="2019-03" db="EMBL/GenBank/DDBJ databases">
        <title>Sequencing 25 genomes of Wallemia mellicola.</title>
        <authorList>
            <person name="Gostincar C."/>
        </authorList>
    </citation>
    <scope>NUCLEOTIDE SEQUENCE [LARGE SCALE GENOMIC DNA]</scope>
    <source>
        <strain evidence="14 15">EXF-1262</strain>
        <strain evidence="13 16">EXF-6152</strain>
    </source>
</reference>
<name>A0A4T0LXQ1_9BASI</name>
<comment type="caution">
    <text evidence="13">The sequence shown here is derived from an EMBL/GenBank/DDBJ whole genome shotgun (WGS) entry which is preliminary data.</text>
</comment>
<dbReference type="FunFam" id="3.40.630.10:FF:000027">
    <property type="entry name" value="N-fatty-acyl-amino acid synthase/hydrolase PM20D1"/>
    <property type="match status" value="1"/>
</dbReference>
<comment type="similarity">
    <text evidence="2 9">Belongs to the peptidase A1 family.</text>
</comment>
<dbReference type="Pfam" id="PF00026">
    <property type="entry name" value="Asp"/>
    <property type="match status" value="1"/>
</dbReference>
<evidence type="ECO:0000256" key="10">
    <source>
        <dbReference type="SAM" id="MobiDB-lite"/>
    </source>
</evidence>
<dbReference type="PANTHER" id="PTHR45962:SF1">
    <property type="entry name" value="N-FATTY-ACYL-AMINO ACID SYNTHASE_HYDROLASE PM20D1"/>
    <property type="match status" value="1"/>
</dbReference>
<dbReference type="GO" id="GO:0000328">
    <property type="term" value="C:fungal-type vacuole lumen"/>
    <property type="evidence" value="ECO:0007669"/>
    <property type="project" value="TreeGrafter"/>
</dbReference>
<evidence type="ECO:0000313" key="16">
    <source>
        <dbReference type="Proteomes" id="UP000310685"/>
    </source>
</evidence>
<proteinExistence type="inferred from homology"/>